<organism evidence="1 2">
    <name type="scientific">Ancylostoma caninum</name>
    <name type="common">Dog hookworm</name>
    <dbReference type="NCBI Taxonomy" id="29170"/>
    <lineage>
        <taxon>Eukaryota</taxon>
        <taxon>Metazoa</taxon>
        <taxon>Ecdysozoa</taxon>
        <taxon>Nematoda</taxon>
        <taxon>Chromadorea</taxon>
        <taxon>Rhabditida</taxon>
        <taxon>Rhabditina</taxon>
        <taxon>Rhabditomorpha</taxon>
        <taxon>Strongyloidea</taxon>
        <taxon>Ancylostomatidae</taxon>
        <taxon>Ancylostomatinae</taxon>
        <taxon>Ancylostoma</taxon>
    </lineage>
</organism>
<name>A0A368F671_ANCCA</name>
<dbReference type="PANTHER" id="PTHR23161">
    <property type="entry name" value="PROTEIN CIP2A"/>
    <property type="match status" value="1"/>
</dbReference>
<dbReference type="Proteomes" id="UP000252519">
    <property type="component" value="Unassembled WGS sequence"/>
</dbReference>
<keyword evidence="2" id="KW-1185">Reference proteome</keyword>
<dbReference type="InterPro" id="IPR042510">
    <property type="entry name" value="CIP2A"/>
</dbReference>
<accession>A0A368F671</accession>
<dbReference type="EMBL" id="JOJR01007007">
    <property type="protein sequence ID" value="RCN26519.1"/>
    <property type="molecule type" value="Genomic_DNA"/>
</dbReference>
<dbReference type="PANTHER" id="PTHR23161:SF2">
    <property type="entry name" value="PROTEIN CIP2A"/>
    <property type="match status" value="1"/>
</dbReference>
<dbReference type="STRING" id="29170.A0A368F671"/>
<protein>
    <submittedName>
        <fullName evidence="1">Uncharacterized protein</fullName>
    </submittedName>
</protein>
<sequence length="160" mass="18286">MFPTSLFFFTSEIPTARTCSQISFIVTFQNLIRHLDGVDPTGRLSLSNQFVTELLDYSPHILAANTSSAPTRSKLLRLLFSLALYNVRIRRYLCSDLHLCGPVFDCLKMSLKEQLGPQNLIDILRLLQVLTYERCLVLGLWTNDLISFLMGEITREIEVE</sequence>
<dbReference type="AlphaFoldDB" id="A0A368F671"/>
<dbReference type="OrthoDB" id="73401at2759"/>
<comment type="caution">
    <text evidence="1">The sequence shown here is derived from an EMBL/GenBank/DDBJ whole genome shotgun (WGS) entry which is preliminary data.</text>
</comment>
<evidence type="ECO:0000313" key="1">
    <source>
        <dbReference type="EMBL" id="RCN26519.1"/>
    </source>
</evidence>
<feature type="non-terminal residue" evidence="1">
    <location>
        <position position="160"/>
    </location>
</feature>
<gene>
    <name evidence="1" type="ORF">ANCCAN_27754</name>
</gene>
<reference evidence="1 2" key="1">
    <citation type="submission" date="2014-10" db="EMBL/GenBank/DDBJ databases">
        <title>Draft genome of the hookworm Ancylostoma caninum.</title>
        <authorList>
            <person name="Mitreva M."/>
        </authorList>
    </citation>
    <scope>NUCLEOTIDE SEQUENCE [LARGE SCALE GENOMIC DNA]</scope>
    <source>
        <strain evidence="1 2">Baltimore</strain>
    </source>
</reference>
<proteinExistence type="predicted"/>
<evidence type="ECO:0000313" key="2">
    <source>
        <dbReference type="Proteomes" id="UP000252519"/>
    </source>
</evidence>